<organism evidence="1 2">
    <name type="scientific">Caerostris extrusa</name>
    <name type="common">Bark spider</name>
    <name type="synonym">Caerostris bankana</name>
    <dbReference type="NCBI Taxonomy" id="172846"/>
    <lineage>
        <taxon>Eukaryota</taxon>
        <taxon>Metazoa</taxon>
        <taxon>Ecdysozoa</taxon>
        <taxon>Arthropoda</taxon>
        <taxon>Chelicerata</taxon>
        <taxon>Arachnida</taxon>
        <taxon>Araneae</taxon>
        <taxon>Araneomorphae</taxon>
        <taxon>Entelegynae</taxon>
        <taxon>Araneoidea</taxon>
        <taxon>Araneidae</taxon>
        <taxon>Caerostris</taxon>
    </lineage>
</organism>
<dbReference type="AlphaFoldDB" id="A0AAV4NX48"/>
<dbReference type="Proteomes" id="UP001054945">
    <property type="component" value="Unassembled WGS sequence"/>
</dbReference>
<evidence type="ECO:0000313" key="2">
    <source>
        <dbReference type="Proteomes" id="UP001054945"/>
    </source>
</evidence>
<protein>
    <submittedName>
        <fullName evidence="1">Uncharacterized protein</fullName>
    </submittedName>
</protein>
<dbReference type="EMBL" id="BPLR01021368">
    <property type="protein sequence ID" value="GIX88875.1"/>
    <property type="molecule type" value="Genomic_DNA"/>
</dbReference>
<reference evidence="1 2" key="1">
    <citation type="submission" date="2021-06" db="EMBL/GenBank/DDBJ databases">
        <title>Caerostris extrusa draft genome.</title>
        <authorList>
            <person name="Kono N."/>
            <person name="Arakawa K."/>
        </authorList>
    </citation>
    <scope>NUCLEOTIDE SEQUENCE [LARGE SCALE GENOMIC DNA]</scope>
</reference>
<name>A0AAV4NX48_CAEEX</name>
<sequence>MKLRNEEKKRKMIVTGRREKKTSEATWSWTMAKREWVQVLCCFGNDNQSGSKPTKQLIHLKERPDFIKTVEDITKISQTNKHSCIDFLGFSNINGSLFNGGFDHICLEAKSIDNRSKNKLDQIT</sequence>
<gene>
    <name evidence="1" type="ORF">CEXT_383121</name>
</gene>
<proteinExistence type="predicted"/>
<comment type="caution">
    <text evidence="1">The sequence shown here is derived from an EMBL/GenBank/DDBJ whole genome shotgun (WGS) entry which is preliminary data.</text>
</comment>
<accession>A0AAV4NX48</accession>
<keyword evidence="2" id="KW-1185">Reference proteome</keyword>
<evidence type="ECO:0000313" key="1">
    <source>
        <dbReference type="EMBL" id="GIX88875.1"/>
    </source>
</evidence>